<gene>
    <name evidence="2" type="ORF">TJEJU_3251</name>
</gene>
<dbReference type="RefSeq" id="WP_095073774.1">
    <property type="nucleotide sequence ID" value="NZ_LT899436.1"/>
</dbReference>
<evidence type="ECO:0000313" key="2">
    <source>
        <dbReference type="EMBL" id="SNR16902.1"/>
    </source>
</evidence>
<dbReference type="OrthoDB" id="666725at2"/>
<dbReference type="Proteomes" id="UP000215214">
    <property type="component" value="Chromosome TJEJU"/>
</dbReference>
<name>A0A238UCT7_9FLAO</name>
<keyword evidence="3" id="KW-1185">Reference proteome</keyword>
<dbReference type="InterPro" id="IPR012912">
    <property type="entry name" value="Plasmid_pRiA4b_Orf3-like"/>
</dbReference>
<dbReference type="KEGG" id="tje:TJEJU_3251"/>
<dbReference type="Pfam" id="PF07929">
    <property type="entry name" value="PRiA4_ORF3"/>
    <property type="match status" value="1"/>
</dbReference>
<dbReference type="SUPFAM" id="SSF159941">
    <property type="entry name" value="MM3350-like"/>
    <property type="match status" value="1"/>
</dbReference>
<sequence>MYKVRVILDVEEDVIRTLVVDEHQTLEKLHIQIANAFGFDGNEMASFYTSDNGWNQGEEIPLFNMSETGVGLSMTTCILNEILPHQNDKLIYVYDFLEMWTFYVEVIEKTEEKISETKIILSVGDVPKEAPNKVFESDKIDDDFDSEFNDSFNDFDNIDDIDFDKY</sequence>
<evidence type="ECO:0000313" key="3">
    <source>
        <dbReference type="Proteomes" id="UP000215214"/>
    </source>
</evidence>
<reference evidence="2 3" key="1">
    <citation type="submission" date="2017-07" db="EMBL/GenBank/DDBJ databases">
        <authorList>
            <person name="Sun Z.S."/>
            <person name="Albrecht U."/>
            <person name="Echele G."/>
            <person name="Lee C.C."/>
        </authorList>
    </citation>
    <scope>NUCLEOTIDE SEQUENCE [LARGE SCALE GENOMIC DNA]</scope>
    <source>
        <strain evidence="3">type strain: KCTC 22618</strain>
    </source>
</reference>
<dbReference type="InterPro" id="IPR024047">
    <property type="entry name" value="MM3350-like_sf"/>
</dbReference>
<protein>
    <recommendedName>
        <fullName evidence="1">Plasmid pRiA4b Orf3-like domain-containing protein</fullName>
    </recommendedName>
</protein>
<dbReference type="Gene3D" id="3.10.290.30">
    <property type="entry name" value="MM3350-like"/>
    <property type="match status" value="1"/>
</dbReference>
<feature type="domain" description="Plasmid pRiA4b Orf3-like" evidence="1">
    <location>
        <begin position="2"/>
        <end position="115"/>
    </location>
</feature>
<dbReference type="AlphaFoldDB" id="A0A238UCT7"/>
<dbReference type="EMBL" id="LT899436">
    <property type="protein sequence ID" value="SNR16902.1"/>
    <property type="molecule type" value="Genomic_DNA"/>
</dbReference>
<organism evidence="2 3">
    <name type="scientific">Tenacibaculum jejuense</name>
    <dbReference type="NCBI Taxonomy" id="584609"/>
    <lineage>
        <taxon>Bacteria</taxon>
        <taxon>Pseudomonadati</taxon>
        <taxon>Bacteroidota</taxon>
        <taxon>Flavobacteriia</taxon>
        <taxon>Flavobacteriales</taxon>
        <taxon>Flavobacteriaceae</taxon>
        <taxon>Tenacibaculum</taxon>
    </lineage>
</organism>
<proteinExistence type="predicted"/>
<accession>A0A238UCT7</accession>
<evidence type="ECO:0000259" key="1">
    <source>
        <dbReference type="Pfam" id="PF07929"/>
    </source>
</evidence>